<dbReference type="AlphaFoldDB" id="A0A2G6E7X0"/>
<evidence type="ECO:0000313" key="5">
    <source>
        <dbReference type="Proteomes" id="UP000229740"/>
    </source>
</evidence>
<dbReference type="Pfam" id="PF01476">
    <property type="entry name" value="LysM"/>
    <property type="match status" value="1"/>
</dbReference>
<dbReference type="InterPro" id="IPR018392">
    <property type="entry name" value="LysM"/>
</dbReference>
<keyword evidence="2" id="KW-0812">Transmembrane</keyword>
<organism evidence="4 5">
    <name type="scientific">candidate division KSB3 bacterium</name>
    <dbReference type="NCBI Taxonomy" id="2044937"/>
    <lineage>
        <taxon>Bacteria</taxon>
        <taxon>candidate division KSB3</taxon>
    </lineage>
</organism>
<reference evidence="4 5" key="1">
    <citation type="submission" date="2017-10" db="EMBL/GenBank/DDBJ databases">
        <title>Novel microbial diversity and functional potential in the marine mammal oral microbiome.</title>
        <authorList>
            <person name="Dudek N.K."/>
            <person name="Sun C.L."/>
            <person name="Burstein D."/>
            <person name="Kantor R.S."/>
            <person name="Aliaga Goltsman D.S."/>
            <person name="Bik E.M."/>
            <person name="Thomas B.C."/>
            <person name="Banfield J.F."/>
            <person name="Relman D.A."/>
        </authorList>
    </citation>
    <scope>NUCLEOTIDE SEQUENCE [LARGE SCALE GENOMIC DNA]</scope>
    <source>
        <strain evidence="4">DOLZORAL124_49_17</strain>
    </source>
</reference>
<dbReference type="PROSITE" id="PS51782">
    <property type="entry name" value="LYSM"/>
    <property type="match status" value="1"/>
</dbReference>
<protein>
    <recommendedName>
        <fullName evidence="3">LysM domain-containing protein</fullName>
    </recommendedName>
</protein>
<comment type="caution">
    <text evidence="4">The sequence shown here is derived from an EMBL/GenBank/DDBJ whole genome shotgun (WGS) entry which is preliminary data.</text>
</comment>
<evidence type="ECO:0000259" key="3">
    <source>
        <dbReference type="PROSITE" id="PS51782"/>
    </source>
</evidence>
<dbReference type="Proteomes" id="UP000229740">
    <property type="component" value="Unassembled WGS sequence"/>
</dbReference>
<evidence type="ECO:0000256" key="2">
    <source>
        <dbReference type="SAM" id="Phobius"/>
    </source>
</evidence>
<sequence>MGSRNDSRQRRRIFSHLRTWGGFALVLIVFTGYTCLLKEKEQRGQELRWGELQHLRQENHAFANRIHELEQQCAAPARNAEALQANPSAAPGKDGSETDQATERSFVYEVKRGDTIWDIAAMYQVEVKSLMRWNKLTPRSRIFPGDQLTIILEE</sequence>
<feature type="transmembrane region" description="Helical" evidence="2">
    <location>
        <begin position="20"/>
        <end position="37"/>
    </location>
</feature>
<dbReference type="InterPro" id="IPR036779">
    <property type="entry name" value="LysM_dom_sf"/>
</dbReference>
<dbReference type="SUPFAM" id="SSF54106">
    <property type="entry name" value="LysM domain"/>
    <property type="match status" value="1"/>
</dbReference>
<gene>
    <name evidence="4" type="ORF">CSB45_06545</name>
</gene>
<evidence type="ECO:0000313" key="4">
    <source>
        <dbReference type="EMBL" id="PID57871.1"/>
    </source>
</evidence>
<evidence type="ECO:0000256" key="1">
    <source>
        <dbReference type="SAM" id="MobiDB-lite"/>
    </source>
</evidence>
<feature type="region of interest" description="Disordered" evidence="1">
    <location>
        <begin position="81"/>
        <end position="101"/>
    </location>
</feature>
<dbReference type="Gene3D" id="3.10.350.10">
    <property type="entry name" value="LysM domain"/>
    <property type="match status" value="1"/>
</dbReference>
<keyword evidence="2" id="KW-0472">Membrane</keyword>
<proteinExistence type="predicted"/>
<dbReference type="CDD" id="cd00118">
    <property type="entry name" value="LysM"/>
    <property type="match status" value="1"/>
</dbReference>
<dbReference type="EMBL" id="PDPS01000025">
    <property type="protein sequence ID" value="PID57871.1"/>
    <property type="molecule type" value="Genomic_DNA"/>
</dbReference>
<keyword evidence="2" id="KW-1133">Transmembrane helix</keyword>
<accession>A0A2G6E7X0</accession>
<name>A0A2G6E7X0_9BACT</name>
<dbReference type="SMART" id="SM00257">
    <property type="entry name" value="LysM"/>
    <property type="match status" value="1"/>
</dbReference>
<feature type="domain" description="LysM" evidence="3">
    <location>
        <begin position="106"/>
        <end position="150"/>
    </location>
</feature>